<feature type="transmembrane region" description="Helical" evidence="1">
    <location>
        <begin position="47"/>
        <end position="66"/>
    </location>
</feature>
<dbReference type="EMBL" id="JBHFEH010000006">
    <property type="protein sequence ID" value="KAL2056899.1"/>
    <property type="molecule type" value="Genomic_DNA"/>
</dbReference>
<reference evidence="2 3" key="1">
    <citation type="submission" date="2024-09" db="EMBL/GenBank/DDBJ databases">
        <title>Rethinking Asexuality: The Enigmatic Case of Functional Sexual Genes in Lepraria (Stereocaulaceae).</title>
        <authorList>
            <person name="Doellman M."/>
            <person name="Sun Y."/>
            <person name="Barcenas-Pena A."/>
            <person name="Lumbsch H.T."/>
            <person name="Grewe F."/>
        </authorList>
    </citation>
    <scope>NUCLEOTIDE SEQUENCE [LARGE SCALE GENOMIC DNA]</scope>
    <source>
        <strain evidence="2 3">Grewe 0041</strain>
    </source>
</reference>
<sequence>MASTDSLDSQPCTCVSDNVLVGPFEISEMVATAVVEALKAHLGPPELIFKTIPFTVIFMVMAPTYLRN</sequence>
<evidence type="ECO:0000313" key="2">
    <source>
        <dbReference type="EMBL" id="KAL2056899.1"/>
    </source>
</evidence>
<proteinExistence type="predicted"/>
<keyword evidence="3" id="KW-1185">Reference proteome</keyword>
<keyword evidence="1" id="KW-0472">Membrane</keyword>
<accession>A0ABR4BJF6</accession>
<protein>
    <submittedName>
        <fullName evidence="2">Uncharacterized protein</fullName>
    </submittedName>
</protein>
<name>A0ABR4BJF6_9LECA</name>
<keyword evidence="1" id="KW-1133">Transmembrane helix</keyword>
<gene>
    <name evidence="2" type="ORF">ABVK25_002638</name>
</gene>
<evidence type="ECO:0000256" key="1">
    <source>
        <dbReference type="SAM" id="Phobius"/>
    </source>
</evidence>
<dbReference type="Proteomes" id="UP001590951">
    <property type="component" value="Unassembled WGS sequence"/>
</dbReference>
<evidence type="ECO:0000313" key="3">
    <source>
        <dbReference type="Proteomes" id="UP001590951"/>
    </source>
</evidence>
<keyword evidence="1" id="KW-0812">Transmembrane</keyword>
<comment type="caution">
    <text evidence="2">The sequence shown here is derived from an EMBL/GenBank/DDBJ whole genome shotgun (WGS) entry which is preliminary data.</text>
</comment>
<organism evidence="2 3">
    <name type="scientific">Lepraria finkii</name>
    <dbReference type="NCBI Taxonomy" id="1340010"/>
    <lineage>
        <taxon>Eukaryota</taxon>
        <taxon>Fungi</taxon>
        <taxon>Dikarya</taxon>
        <taxon>Ascomycota</taxon>
        <taxon>Pezizomycotina</taxon>
        <taxon>Lecanoromycetes</taxon>
        <taxon>OSLEUM clade</taxon>
        <taxon>Lecanoromycetidae</taxon>
        <taxon>Lecanorales</taxon>
        <taxon>Lecanorineae</taxon>
        <taxon>Stereocaulaceae</taxon>
        <taxon>Lepraria</taxon>
    </lineage>
</organism>